<name>D9QTC7_ACEAZ</name>
<dbReference type="OrthoDB" id="2360475at2"/>
<dbReference type="Proteomes" id="UP000001661">
    <property type="component" value="Chromosome"/>
</dbReference>
<dbReference type="InterPro" id="IPR032807">
    <property type="entry name" value="GNVR"/>
</dbReference>
<sequence length="503" mass="56588">MDNLERQTTDSDITEDMVEIDLREYFTILWKRKMIIIGLLIVAIIGSLVASSLMTKIYQTSALVMVKEDKGMENLFSEQMGALGSLAGSTSNKLATYTQILKSRSIIQQTIEELELKSKETGELISPQALRNKISISGGQEGSGNLITITVNYSDPVVAKRIANTLVDKFQQMNQAMNQSDLQGAAGFVSKQLKEVKTRLANLEEKLLEYKKEHDVILPEKQGEDLLEKLTKLETAKSKAEVELKQAEAGLKEVRANYNDQDKDIISARTIAQNPMVQKYKEQLSNLEVELTGLKESYTDNHPKVIATNRKIDEVTKRLNETVEEIVRSKTETINPIYQTLKEKVITLQSKIITTKVQIDTHQQQIKELEKELNALPDKALALARLKRKNKIAEKVYTMLRERKEELQIQKAMKTSDIVVIDPAVVGDEPKPIKPKTKLNVAIAIILATFMGVGIIFVLEYLDTTIKEEQDIEELTDLPVLGTIPDFDTVDHSQGYGRDDQDG</sequence>
<keyword evidence="12" id="KW-1185">Reference proteome</keyword>
<dbReference type="AlphaFoldDB" id="D9QTC7"/>
<dbReference type="GO" id="GO:0005886">
    <property type="term" value="C:plasma membrane"/>
    <property type="evidence" value="ECO:0007669"/>
    <property type="project" value="UniProtKB-SubCell"/>
</dbReference>
<keyword evidence="4 8" id="KW-0812">Transmembrane</keyword>
<organism evidence="11 12">
    <name type="scientific">Acetohalobium arabaticum (strain ATCC 49924 / DSM 5501 / Z-7288)</name>
    <dbReference type="NCBI Taxonomy" id="574087"/>
    <lineage>
        <taxon>Bacteria</taxon>
        <taxon>Bacillati</taxon>
        <taxon>Bacillota</taxon>
        <taxon>Clostridia</taxon>
        <taxon>Halanaerobiales</taxon>
        <taxon>Halobacteroidaceae</taxon>
        <taxon>Acetohalobium</taxon>
    </lineage>
</organism>
<comment type="similarity">
    <text evidence="2">Belongs to the CpsC/CapA family.</text>
</comment>
<dbReference type="GO" id="GO:0004713">
    <property type="term" value="F:protein tyrosine kinase activity"/>
    <property type="evidence" value="ECO:0007669"/>
    <property type="project" value="TreeGrafter"/>
</dbReference>
<evidence type="ECO:0000259" key="9">
    <source>
        <dbReference type="Pfam" id="PF02706"/>
    </source>
</evidence>
<feature type="coiled-coil region" evidence="7">
    <location>
        <begin position="186"/>
        <end position="410"/>
    </location>
</feature>
<dbReference type="EMBL" id="CP002105">
    <property type="protein sequence ID" value="ADL13627.1"/>
    <property type="molecule type" value="Genomic_DNA"/>
</dbReference>
<evidence type="ECO:0000256" key="6">
    <source>
        <dbReference type="ARBA" id="ARBA00023136"/>
    </source>
</evidence>
<evidence type="ECO:0000256" key="2">
    <source>
        <dbReference type="ARBA" id="ARBA00006683"/>
    </source>
</evidence>
<evidence type="ECO:0000256" key="1">
    <source>
        <dbReference type="ARBA" id="ARBA00004651"/>
    </source>
</evidence>
<evidence type="ECO:0000313" key="12">
    <source>
        <dbReference type="Proteomes" id="UP000001661"/>
    </source>
</evidence>
<dbReference type="eggNOG" id="COG3206">
    <property type="taxonomic scope" value="Bacteria"/>
</dbReference>
<keyword evidence="6 8" id="KW-0472">Membrane</keyword>
<keyword evidence="7" id="KW-0175">Coiled coil</keyword>
<dbReference type="Pfam" id="PF02706">
    <property type="entry name" value="Wzz"/>
    <property type="match status" value="1"/>
</dbReference>
<evidence type="ECO:0000256" key="8">
    <source>
        <dbReference type="SAM" id="Phobius"/>
    </source>
</evidence>
<evidence type="ECO:0000256" key="7">
    <source>
        <dbReference type="SAM" id="Coils"/>
    </source>
</evidence>
<evidence type="ECO:0000256" key="5">
    <source>
        <dbReference type="ARBA" id="ARBA00022989"/>
    </source>
</evidence>
<accession>D9QTC7</accession>
<dbReference type="KEGG" id="aar:Acear_2139"/>
<protein>
    <submittedName>
        <fullName evidence="11">Lipopolysaccharide biosynthesis protein</fullName>
    </submittedName>
</protein>
<keyword evidence="5 8" id="KW-1133">Transmembrane helix</keyword>
<feature type="domain" description="Tyrosine-protein kinase G-rich" evidence="10">
    <location>
        <begin position="383"/>
        <end position="458"/>
    </location>
</feature>
<dbReference type="RefSeq" id="WP_013279070.1">
    <property type="nucleotide sequence ID" value="NC_014378.1"/>
</dbReference>
<evidence type="ECO:0000256" key="3">
    <source>
        <dbReference type="ARBA" id="ARBA00022475"/>
    </source>
</evidence>
<dbReference type="InterPro" id="IPR050445">
    <property type="entry name" value="Bact_polysacc_biosynth/exp"/>
</dbReference>
<gene>
    <name evidence="11" type="ordered locus">Acear_2139</name>
</gene>
<dbReference type="STRING" id="574087.Acear_2139"/>
<comment type="subcellular location">
    <subcellularLocation>
        <location evidence="1">Cell membrane</location>
        <topology evidence="1">Multi-pass membrane protein</topology>
    </subcellularLocation>
</comment>
<feature type="transmembrane region" description="Helical" evidence="8">
    <location>
        <begin position="34"/>
        <end position="55"/>
    </location>
</feature>
<dbReference type="HOGENOM" id="CLU_009912_5_2_9"/>
<dbReference type="InterPro" id="IPR003856">
    <property type="entry name" value="LPS_length_determ_N"/>
</dbReference>
<reference evidence="11 12" key="1">
    <citation type="journal article" date="2010" name="Stand. Genomic Sci.">
        <title>Complete genome sequence of Acetohalobium arabaticum type strain (Z-7288).</title>
        <authorList>
            <person name="Sikorski J."/>
            <person name="Lapidus A."/>
            <person name="Chertkov O."/>
            <person name="Lucas S."/>
            <person name="Copeland A."/>
            <person name="Glavina Del Rio T."/>
            <person name="Nolan M."/>
            <person name="Tice H."/>
            <person name="Cheng J.F."/>
            <person name="Han C."/>
            <person name="Brambilla E."/>
            <person name="Pitluck S."/>
            <person name="Liolios K."/>
            <person name="Ivanova N."/>
            <person name="Mavromatis K."/>
            <person name="Mikhailova N."/>
            <person name="Pati A."/>
            <person name="Bruce D."/>
            <person name="Detter C."/>
            <person name="Tapia R."/>
            <person name="Goodwin L."/>
            <person name="Chen A."/>
            <person name="Palaniappan K."/>
            <person name="Land M."/>
            <person name="Hauser L."/>
            <person name="Chang Y.J."/>
            <person name="Jeffries C.D."/>
            <person name="Rohde M."/>
            <person name="Goker M."/>
            <person name="Spring S."/>
            <person name="Woyke T."/>
            <person name="Bristow J."/>
            <person name="Eisen J.A."/>
            <person name="Markowitz V."/>
            <person name="Hugenholtz P."/>
            <person name="Kyrpides N.C."/>
            <person name="Klenk H.P."/>
        </authorList>
    </citation>
    <scope>NUCLEOTIDE SEQUENCE [LARGE SCALE GENOMIC DNA]</scope>
    <source>
        <strain evidence="12">ATCC 49924 / DSM 5501 / Z-7288</strain>
    </source>
</reference>
<keyword evidence="3" id="KW-1003">Cell membrane</keyword>
<evidence type="ECO:0000313" key="11">
    <source>
        <dbReference type="EMBL" id="ADL13627.1"/>
    </source>
</evidence>
<evidence type="ECO:0000256" key="4">
    <source>
        <dbReference type="ARBA" id="ARBA00022692"/>
    </source>
</evidence>
<dbReference type="PANTHER" id="PTHR32309">
    <property type="entry name" value="TYROSINE-PROTEIN KINASE"/>
    <property type="match status" value="1"/>
</dbReference>
<proteinExistence type="inferred from homology"/>
<dbReference type="Pfam" id="PF13807">
    <property type="entry name" value="GNVR"/>
    <property type="match status" value="1"/>
</dbReference>
<evidence type="ECO:0000259" key="10">
    <source>
        <dbReference type="Pfam" id="PF13807"/>
    </source>
</evidence>
<feature type="transmembrane region" description="Helical" evidence="8">
    <location>
        <begin position="439"/>
        <end position="459"/>
    </location>
</feature>
<dbReference type="PANTHER" id="PTHR32309:SF13">
    <property type="entry name" value="FERRIC ENTEROBACTIN TRANSPORT PROTEIN FEPE"/>
    <property type="match status" value="1"/>
</dbReference>
<feature type="domain" description="Polysaccharide chain length determinant N-terminal" evidence="9">
    <location>
        <begin position="19"/>
        <end position="114"/>
    </location>
</feature>